<dbReference type="FunFam" id="2.30.30.140:FF:000018">
    <property type="entry name" value="Serine/threonine-protein kinase 31"/>
    <property type="match status" value="1"/>
</dbReference>
<comment type="caution">
    <text evidence="2">The sequence shown here is derived from an EMBL/GenBank/DDBJ whole genome shotgun (WGS) entry which is preliminary data.</text>
</comment>
<dbReference type="AlphaFoldDB" id="A0A0C2J8P7"/>
<dbReference type="InterPro" id="IPR050621">
    <property type="entry name" value="Tudor_domain_containing"/>
</dbReference>
<reference evidence="2 3" key="1">
    <citation type="journal article" date="2014" name="Genome Biol. Evol.">
        <title>The genome of the myxosporean Thelohanellus kitauei shows adaptations to nutrient acquisition within its fish host.</title>
        <authorList>
            <person name="Yang Y."/>
            <person name="Xiong J."/>
            <person name="Zhou Z."/>
            <person name="Huo F."/>
            <person name="Miao W."/>
            <person name="Ran C."/>
            <person name="Liu Y."/>
            <person name="Zhang J."/>
            <person name="Feng J."/>
            <person name="Wang M."/>
            <person name="Wang M."/>
            <person name="Wang L."/>
            <person name="Yao B."/>
        </authorList>
    </citation>
    <scope>NUCLEOTIDE SEQUENCE [LARGE SCALE GENOMIC DNA]</scope>
    <source>
        <strain evidence="2">Wuqing</strain>
    </source>
</reference>
<sequence length="299" mass="34689">MLPSVTLELRLRIMVTYHIIPRADHGLIYHILPSSALSRIFSDYKFCYLLMNVNRRHSGLLSNKSKTLSITKTNDVCIAEQQLPKAGDWKVLEVIGVIEPISNRIIIYCHFPFDHLSLNELALGEKLNSKDQIYTLHRDMCKHYQARRGIPRDIQFRVGDSVAAWWSKDNEWYRGIVQSIGMDGRDRRKKFIQVLFVDYGNTEKIESIDVFPLEQKFAELPIQLIECCLSNVTFEYPPARKRFTNELLERVAGFIFVAKVDYVSPEGLVYITQYEMNSTEKISFNELLAKEDYCCTSVC</sequence>
<evidence type="ECO:0000313" key="2">
    <source>
        <dbReference type="EMBL" id="KII74149.1"/>
    </source>
</evidence>
<keyword evidence="3" id="KW-1185">Reference proteome</keyword>
<evidence type="ECO:0000259" key="1">
    <source>
        <dbReference type="PROSITE" id="PS50304"/>
    </source>
</evidence>
<dbReference type="SMART" id="SM00333">
    <property type="entry name" value="TUDOR"/>
    <property type="match status" value="1"/>
</dbReference>
<dbReference type="Proteomes" id="UP000031668">
    <property type="component" value="Unassembled WGS sequence"/>
</dbReference>
<dbReference type="Gene3D" id="2.30.30.140">
    <property type="match status" value="1"/>
</dbReference>
<gene>
    <name evidence="2" type="ORF">RF11_01803</name>
</gene>
<protein>
    <submittedName>
        <fullName evidence="2">Tudor domain-containing protein 1</fullName>
    </submittedName>
</protein>
<dbReference type="EMBL" id="JWZT01000521">
    <property type="protein sequence ID" value="KII74149.1"/>
    <property type="molecule type" value="Genomic_DNA"/>
</dbReference>
<feature type="domain" description="Tudor" evidence="1">
    <location>
        <begin position="155"/>
        <end position="220"/>
    </location>
</feature>
<name>A0A0C2J8P7_THEKT</name>
<dbReference type="SUPFAM" id="SSF63748">
    <property type="entry name" value="Tudor/PWWP/MBT"/>
    <property type="match status" value="1"/>
</dbReference>
<dbReference type="InterPro" id="IPR035437">
    <property type="entry name" value="SNase_OB-fold_sf"/>
</dbReference>
<dbReference type="OrthoDB" id="341421at2759"/>
<proteinExistence type="predicted"/>
<organism evidence="2 3">
    <name type="scientific">Thelohanellus kitauei</name>
    <name type="common">Myxosporean</name>
    <dbReference type="NCBI Taxonomy" id="669202"/>
    <lineage>
        <taxon>Eukaryota</taxon>
        <taxon>Metazoa</taxon>
        <taxon>Cnidaria</taxon>
        <taxon>Myxozoa</taxon>
        <taxon>Myxosporea</taxon>
        <taxon>Bivalvulida</taxon>
        <taxon>Platysporina</taxon>
        <taxon>Myxobolidae</taxon>
        <taxon>Thelohanellus</taxon>
    </lineage>
</organism>
<dbReference type="Gene3D" id="2.40.50.90">
    <property type="match status" value="1"/>
</dbReference>
<accession>A0A0C2J8P7</accession>
<dbReference type="PROSITE" id="PS50304">
    <property type="entry name" value="TUDOR"/>
    <property type="match status" value="1"/>
</dbReference>
<dbReference type="InterPro" id="IPR002999">
    <property type="entry name" value="Tudor"/>
</dbReference>
<dbReference type="PANTHER" id="PTHR22948:SF29">
    <property type="entry name" value="FI02030P-RELATED"/>
    <property type="match status" value="1"/>
</dbReference>
<dbReference type="PANTHER" id="PTHR22948">
    <property type="entry name" value="TUDOR DOMAIN CONTAINING PROTEIN"/>
    <property type="match status" value="1"/>
</dbReference>
<dbReference type="Pfam" id="PF00567">
    <property type="entry name" value="TUDOR"/>
    <property type="match status" value="1"/>
</dbReference>
<evidence type="ECO:0000313" key="3">
    <source>
        <dbReference type="Proteomes" id="UP000031668"/>
    </source>
</evidence>